<feature type="signal peptide" evidence="2">
    <location>
        <begin position="1"/>
        <end position="21"/>
    </location>
</feature>
<evidence type="ECO:0000256" key="1">
    <source>
        <dbReference type="SAM" id="MobiDB-lite"/>
    </source>
</evidence>
<keyword evidence="2" id="KW-0732">Signal</keyword>
<reference evidence="3 4" key="1">
    <citation type="submission" date="2024-03" db="EMBL/GenBank/DDBJ databases">
        <title>Sulfurimonas sp. HSL3-1.</title>
        <authorList>
            <person name="Wang S."/>
        </authorList>
    </citation>
    <scope>NUCLEOTIDE SEQUENCE [LARGE SCALE GENOMIC DNA]</scope>
    <source>
        <strain evidence="3 4">HSL3-1</strain>
    </source>
</reference>
<feature type="compositionally biased region" description="Acidic residues" evidence="1">
    <location>
        <begin position="53"/>
        <end position="71"/>
    </location>
</feature>
<evidence type="ECO:0000313" key="3">
    <source>
        <dbReference type="EMBL" id="XAU14852.1"/>
    </source>
</evidence>
<dbReference type="EMBL" id="CP147920">
    <property type="protein sequence ID" value="XAU14852.1"/>
    <property type="molecule type" value="Genomic_DNA"/>
</dbReference>
<dbReference type="Pfam" id="PF11853">
    <property type="entry name" value="DUF3373"/>
    <property type="match status" value="1"/>
</dbReference>
<evidence type="ECO:0000313" key="4">
    <source>
        <dbReference type="Proteomes" id="UP001447842"/>
    </source>
</evidence>
<feature type="chain" id="PRO_5045978163" evidence="2">
    <location>
        <begin position="22"/>
        <end position="537"/>
    </location>
</feature>
<protein>
    <submittedName>
        <fullName evidence="3">DUF3373 family protein</fullName>
    </submittedName>
</protein>
<organism evidence="3 4">
    <name type="scientific">Sulfurimonas diazotrophicus</name>
    <dbReference type="NCBI Taxonomy" id="3131939"/>
    <lineage>
        <taxon>Bacteria</taxon>
        <taxon>Pseudomonadati</taxon>
        <taxon>Campylobacterota</taxon>
        <taxon>Epsilonproteobacteria</taxon>
        <taxon>Campylobacterales</taxon>
        <taxon>Sulfurimonadaceae</taxon>
        <taxon>Sulfurimonas</taxon>
    </lineage>
</organism>
<proteinExistence type="predicted"/>
<evidence type="ECO:0000256" key="2">
    <source>
        <dbReference type="SAM" id="SignalP"/>
    </source>
</evidence>
<keyword evidence="4" id="KW-1185">Reference proteome</keyword>
<gene>
    <name evidence="3" type="ORF">WCY31_11485</name>
</gene>
<dbReference type="Proteomes" id="UP001447842">
    <property type="component" value="Chromosome"/>
</dbReference>
<sequence length="537" mass="59694">MKKQLILSVAAAAMLSIGLQADETTDRMEAMEAQIEALQEQLSAMKDAKSDEEAATENDEEGSEEEGDETDERLTDLEEQISTINRNTSGSHLKFGVDFRTAVDNLNYKMAGNAYNPDTMAFDGDDTQSNDAFLTNRLWLNMEWLATENMSFTAQLAYNKAYGYRSGFNGGYPGFETFDWITNENAYDDVVRVRSAYFFYRNDTFLGAEIPWTFSIGRRPSTNGHLINLRDDDRPASPMGHNINVEFDGMSSKFSFEDLTGIDGMYIKFCAGRGGTNANAKFFTINMDSNNTLGIAAPYAKNDADLPDIDLGGLIFVPYDDGQYSLGAQYYYAAHLIDASVTPTPSGYVFHNMQDVGNMHAVTANFMINGIGNGWSDFLDDTIFFASGAVSITDPKKGAADQGMLGSKESKTGSSYWVGLQVPTLFTDMGRIGFEYNHGDKYWRSITYAEDTNIGSKVAARGSAYEAYYTDYLIEDVFSFQIRYTYIDYDYTGSNGFFGSTTGTPYKIDDLAATNPGLASATVDKAQDIRFYLRYRY</sequence>
<dbReference type="InterPro" id="IPR021803">
    <property type="entry name" value="DUF3373"/>
</dbReference>
<feature type="region of interest" description="Disordered" evidence="1">
    <location>
        <begin position="43"/>
        <end position="73"/>
    </location>
</feature>
<dbReference type="RefSeq" id="WP_345972483.1">
    <property type="nucleotide sequence ID" value="NZ_CP147920.1"/>
</dbReference>
<name>A0ABZ3H8I7_9BACT</name>
<accession>A0ABZ3H8I7</accession>